<dbReference type="InterPro" id="IPR036397">
    <property type="entry name" value="RNaseH_sf"/>
</dbReference>
<dbReference type="GO" id="GO:0008310">
    <property type="term" value="F:single-stranded DNA 3'-5' DNA exonuclease activity"/>
    <property type="evidence" value="ECO:0007669"/>
    <property type="project" value="UniProtKB-EC"/>
</dbReference>
<feature type="domain" description="ExoI C-terminal" evidence="4">
    <location>
        <begin position="338"/>
        <end position="462"/>
    </location>
</feature>
<dbReference type="Proteomes" id="UP000220768">
    <property type="component" value="Unassembled WGS sequence"/>
</dbReference>
<reference evidence="5 6" key="1">
    <citation type="submission" date="2017-09" db="EMBL/GenBank/DDBJ databases">
        <title>Comparative genomics of rhizobia isolated from Phaseolus vulgaris in China.</title>
        <authorList>
            <person name="Tong W."/>
        </authorList>
    </citation>
    <scope>NUCLEOTIDE SEQUENCE [LARGE SCALE GENOMIC DNA]</scope>
    <source>
        <strain evidence="5 6">C5</strain>
    </source>
</reference>
<dbReference type="Gene3D" id="3.30.1520.20">
    <property type="entry name" value="Exonuclease ExoI, domain 2"/>
    <property type="match status" value="1"/>
</dbReference>
<dbReference type="GO" id="GO:0046872">
    <property type="term" value="F:metal ion binding"/>
    <property type="evidence" value="ECO:0007669"/>
    <property type="project" value="UniProtKB-KW"/>
</dbReference>
<dbReference type="SMART" id="SM00479">
    <property type="entry name" value="EXOIII"/>
    <property type="match status" value="1"/>
</dbReference>
<dbReference type="Pfam" id="PF26016">
    <property type="entry name" value="ExoI_C"/>
    <property type="match status" value="1"/>
</dbReference>
<feature type="binding site" evidence="2">
    <location>
        <position position="178"/>
    </location>
    <ligand>
        <name>Mg(2+)</name>
        <dbReference type="ChEBI" id="CHEBI:18420"/>
        <label>2</label>
    </ligand>
</feature>
<dbReference type="PIRSF" id="PIRSF000977">
    <property type="entry name" value="Exodeoxyribonuclease_I"/>
    <property type="match status" value="1"/>
</dbReference>
<gene>
    <name evidence="5" type="ORF">CO666_25245</name>
</gene>
<dbReference type="GO" id="GO:0003677">
    <property type="term" value="F:DNA binding"/>
    <property type="evidence" value="ECO:0007669"/>
    <property type="project" value="UniProtKB-KW"/>
</dbReference>
<feature type="binding site" evidence="2">
    <location>
        <position position="9"/>
    </location>
    <ligand>
        <name>Mg(2+)</name>
        <dbReference type="ChEBI" id="CHEBI:18420"/>
        <label>2</label>
    </ligand>
</feature>
<evidence type="ECO:0000259" key="4">
    <source>
        <dbReference type="PROSITE" id="PS51785"/>
    </source>
</evidence>
<name>A0A2A6J693_9HYPH</name>
<dbReference type="Gene3D" id="1.20.1280.70">
    <property type="entry name" value="Exonuclease ExoI, domain 3"/>
    <property type="match status" value="1"/>
</dbReference>
<dbReference type="InterPro" id="IPR038649">
    <property type="entry name" value="EXOI_SH3_sf"/>
</dbReference>
<comment type="caution">
    <text evidence="5">The sequence shown here is derived from an EMBL/GenBank/DDBJ whole genome shotgun (WGS) entry which is preliminary data.</text>
</comment>
<feature type="binding site" evidence="1">
    <location>
        <position position="157"/>
    </location>
    <ligand>
        <name>substrate</name>
    </ligand>
</feature>
<keyword evidence="6" id="KW-1185">Reference proteome</keyword>
<dbReference type="Gene3D" id="3.30.420.10">
    <property type="entry name" value="Ribonuclease H-like superfamily/Ribonuclease H"/>
    <property type="match status" value="1"/>
</dbReference>
<dbReference type="RefSeq" id="WP_097614790.1">
    <property type="nucleotide sequence ID" value="NZ_NWSV01000023.1"/>
</dbReference>
<dbReference type="AlphaFoldDB" id="A0A2A6J693"/>
<dbReference type="InterPro" id="IPR058561">
    <property type="entry name" value="Exonuc_1_C"/>
</dbReference>
<evidence type="ECO:0000259" key="3">
    <source>
        <dbReference type="PROSITE" id="PS51784"/>
    </source>
</evidence>
<dbReference type="InterPro" id="IPR012337">
    <property type="entry name" value="RNaseH-like_sf"/>
</dbReference>
<evidence type="ECO:0000256" key="1">
    <source>
        <dbReference type="PIRSR" id="PIRSR000977-1"/>
    </source>
</evidence>
<proteinExistence type="predicted"/>
<dbReference type="SUPFAM" id="SSF53098">
    <property type="entry name" value="Ribonuclease H-like"/>
    <property type="match status" value="1"/>
</dbReference>
<dbReference type="EMBL" id="NWSV01000023">
    <property type="protein sequence ID" value="PDT01407.1"/>
    <property type="molecule type" value="Genomic_DNA"/>
</dbReference>
<dbReference type="PROSITE" id="PS51785">
    <property type="entry name" value="EXOI_C"/>
    <property type="match status" value="1"/>
</dbReference>
<accession>A0A2A6J693</accession>
<feature type="binding site" evidence="1">
    <location>
        <position position="9"/>
    </location>
    <ligand>
        <name>substrate</name>
    </ligand>
</feature>
<protein>
    <submittedName>
        <fullName evidence="5">Exodeoxyribonuclease I</fullName>
    </submittedName>
</protein>
<feature type="domain" description="ExoI SH3-like" evidence="3">
    <location>
        <begin position="194"/>
        <end position="333"/>
    </location>
</feature>
<evidence type="ECO:0000313" key="5">
    <source>
        <dbReference type="EMBL" id="PDT01407.1"/>
    </source>
</evidence>
<keyword evidence="2" id="KW-0479">Metal-binding</keyword>
<dbReference type="GO" id="GO:0006281">
    <property type="term" value="P:DNA repair"/>
    <property type="evidence" value="ECO:0007669"/>
    <property type="project" value="UniProtKB-KW"/>
</dbReference>
<dbReference type="PROSITE" id="PS51784">
    <property type="entry name" value="EXOI_SH3"/>
    <property type="match status" value="1"/>
</dbReference>
<keyword evidence="2" id="KW-0460">Magnesium</keyword>
<dbReference type="Pfam" id="PF00929">
    <property type="entry name" value="RNase_T"/>
    <property type="match status" value="1"/>
</dbReference>
<feature type="binding site" evidence="2">
    <location>
        <position position="7"/>
    </location>
    <ligand>
        <name>Mg(2+)</name>
        <dbReference type="ChEBI" id="CHEBI:18420"/>
        <label>1</label>
    </ligand>
</feature>
<dbReference type="InterPro" id="IPR034747">
    <property type="entry name" value="EXOI_SH3"/>
</dbReference>
<comment type="cofactor">
    <cofactor evidence="2">
        <name>Mg(2+)</name>
        <dbReference type="ChEBI" id="CHEBI:18420"/>
    </cofactor>
    <text evidence="2">Binds 2 Mg(2+) ions per monomer.</text>
</comment>
<organism evidence="5 6">
    <name type="scientific">Rhizobium chutanense</name>
    <dbReference type="NCBI Taxonomy" id="2035448"/>
    <lineage>
        <taxon>Bacteria</taxon>
        <taxon>Pseudomonadati</taxon>
        <taxon>Pseudomonadota</taxon>
        <taxon>Alphaproteobacteria</taxon>
        <taxon>Hyphomicrobiales</taxon>
        <taxon>Rhizobiaceae</taxon>
        <taxon>Rhizobium/Agrobacterium group</taxon>
        <taxon>Rhizobium</taxon>
    </lineage>
</organism>
<dbReference type="InterPro" id="IPR013520">
    <property type="entry name" value="Ribonucl_H"/>
</dbReference>
<dbReference type="InterPro" id="IPR023607">
    <property type="entry name" value="Exodeoxyribonuclease_I"/>
</dbReference>
<evidence type="ECO:0000256" key="2">
    <source>
        <dbReference type="PIRSR" id="PIRSR000977-2"/>
    </source>
</evidence>
<evidence type="ECO:0000313" key="6">
    <source>
        <dbReference type="Proteomes" id="UP000220768"/>
    </source>
</evidence>
<sequence>MSFVLYDVETTGLAKHFDQIVHFAAVRTDADLRIIDRLQLRCRLMPHIIPSPEALHVTELGIDQLTDPSLPSHLEMVTEIHRVLQSWRPALFLGFNSLSFDEEFLRHAFYQCLQDPYLTNTQGSARADVLGLCRLTAALRPDVLQPALDEHGHTVFKLKPLAEANGMTVALAHDAMADVLTMHALCNVIRTRAPEIWSQFMRFSQKASVEAFVTDEDAFLVSEMVGNQHRTRIVTRIGQHSGQAIRQYCLDLTADLDLLGRLSDDDLVVLCKSPQRPIVTVRTNAAPTLWALYDALPEHFAPFDEAEVLERVTSLREDRSFQERLRRAAQAAEKVYPPSPHVEEQLYQDGFPPPQDKALMAQFHSVHWEQKAALARNFQDQRYRRLALRLIYFERPDLMSVDLRQTWQTELHDRLMAPAEAKSRWRSIPAARQEAERLISAGLDGEQLIRQRQFLHYLDTEARRIAMGTAA</sequence>